<feature type="compositionally biased region" description="Polar residues" evidence="1">
    <location>
        <begin position="386"/>
        <end position="404"/>
    </location>
</feature>
<evidence type="ECO:0000313" key="2">
    <source>
        <dbReference type="EMBL" id="EEN54685.1"/>
    </source>
</evidence>
<accession>C3YYP5</accession>
<reference evidence="2" key="1">
    <citation type="journal article" date="2008" name="Nature">
        <title>The amphioxus genome and the evolution of the chordate karyotype.</title>
        <authorList>
            <consortium name="US DOE Joint Genome Institute (JGI-PGF)"/>
            <person name="Putnam N.H."/>
            <person name="Butts T."/>
            <person name="Ferrier D.E.K."/>
            <person name="Furlong R.F."/>
            <person name="Hellsten U."/>
            <person name="Kawashima T."/>
            <person name="Robinson-Rechavi M."/>
            <person name="Shoguchi E."/>
            <person name="Terry A."/>
            <person name="Yu J.-K."/>
            <person name="Benito-Gutierrez E.L."/>
            <person name="Dubchak I."/>
            <person name="Garcia-Fernandez J."/>
            <person name="Gibson-Brown J.J."/>
            <person name="Grigoriev I.V."/>
            <person name="Horton A.C."/>
            <person name="de Jong P.J."/>
            <person name="Jurka J."/>
            <person name="Kapitonov V.V."/>
            <person name="Kohara Y."/>
            <person name="Kuroki Y."/>
            <person name="Lindquist E."/>
            <person name="Lucas S."/>
            <person name="Osoegawa K."/>
            <person name="Pennacchio L.A."/>
            <person name="Salamov A.A."/>
            <person name="Satou Y."/>
            <person name="Sauka-Spengler T."/>
            <person name="Schmutz J."/>
            <person name="Shin-I T."/>
            <person name="Toyoda A."/>
            <person name="Bronner-Fraser M."/>
            <person name="Fujiyama A."/>
            <person name="Holland L.Z."/>
            <person name="Holland P.W.H."/>
            <person name="Satoh N."/>
            <person name="Rokhsar D.S."/>
        </authorList>
    </citation>
    <scope>NUCLEOTIDE SEQUENCE [LARGE SCALE GENOMIC DNA]</scope>
    <source>
        <strain evidence="2">S238N-H82</strain>
        <tissue evidence="2">Testes</tissue>
    </source>
</reference>
<feature type="compositionally biased region" description="Basic and acidic residues" evidence="1">
    <location>
        <begin position="321"/>
        <end position="330"/>
    </location>
</feature>
<feature type="compositionally biased region" description="Basic and acidic residues" evidence="1">
    <location>
        <begin position="277"/>
        <end position="311"/>
    </location>
</feature>
<gene>
    <name evidence="2" type="ORF">BRAFLDRAFT_67081</name>
</gene>
<dbReference type="InParanoid" id="C3YYP5"/>
<feature type="compositionally biased region" description="Low complexity" evidence="1">
    <location>
        <begin position="226"/>
        <end position="242"/>
    </location>
</feature>
<feature type="region of interest" description="Disordered" evidence="1">
    <location>
        <begin position="157"/>
        <end position="406"/>
    </location>
</feature>
<proteinExistence type="predicted"/>
<feature type="compositionally biased region" description="Basic and acidic residues" evidence="1">
    <location>
        <begin position="174"/>
        <end position="195"/>
    </location>
</feature>
<protein>
    <submittedName>
        <fullName evidence="2">Uncharacterized protein</fullName>
    </submittedName>
</protein>
<feature type="compositionally biased region" description="Polar residues" evidence="1">
    <location>
        <begin position="331"/>
        <end position="357"/>
    </location>
</feature>
<name>C3YYP5_BRAFL</name>
<dbReference type="AlphaFoldDB" id="C3YYP5"/>
<organism>
    <name type="scientific">Branchiostoma floridae</name>
    <name type="common">Florida lancelet</name>
    <name type="synonym">Amphioxus</name>
    <dbReference type="NCBI Taxonomy" id="7739"/>
    <lineage>
        <taxon>Eukaryota</taxon>
        <taxon>Metazoa</taxon>
        <taxon>Chordata</taxon>
        <taxon>Cephalochordata</taxon>
        <taxon>Leptocardii</taxon>
        <taxon>Amphioxiformes</taxon>
        <taxon>Branchiostomatidae</taxon>
        <taxon>Branchiostoma</taxon>
    </lineage>
</organism>
<sequence>MGDSQPSADRDAGAFLACFQFLTLLRPGGRNRETGTKISVGIHTVSVAEKAKYRLVIRYGKKKRCTAWKKVATQDWDFTAEFADYVPEDKVRVELQKKKKCKVKTIGVTIIVDPTQALQTDKPARDWYIFDPPKKGRLFMDRNLSFLEASVVVNSPKVEKKATQEKGTTTKPSDGNEKPKVRPELTELNQHDDTVKTTSQTVGAEKPAKTDQDKPPPTASGDKKPASSSPNAASSSPSSTTTGHTLTNDGEGDVKPSRIHRWFGFFTKKNSETTASAHERVTTKPSEKTNKETVASDDRQESPSDKKESEVALKSASQPVDEEKLDKSGQDKPTASSSGSQECTHLKTTATDKSLTNGEGDGERRSERPSRFRQVVGFMRKKDNGKTTSSAVGGGESKQSTPQFTDPRCMEVITSIHKLWKELLPKRAYSKELLDYANSLRSKLEAVAPHTRDNTVLNNLVAKVPDYTHYELPEMQGLSLHELNQIHKTVVFLLEDEEKRATYIKRWLIDDICRVALEEAPQVLETTAPRPSCCAN</sequence>
<feature type="compositionally biased region" description="Basic and acidic residues" evidence="1">
    <location>
        <begin position="361"/>
        <end position="370"/>
    </location>
</feature>
<dbReference type="EMBL" id="GG666565">
    <property type="protein sequence ID" value="EEN54685.1"/>
    <property type="molecule type" value="Genomic_DNA"/>
</dbReference>
<evidence type="ECO:0000256" key="1">
    <source>
        <dbReference type="SAM" id="MobiDB-lite"/>
    </source>
</evidence>